<dbReference type="Pfam" id="PF13923">
    <property type="entry name" value="zf-C3HC4_2"/>
    <property type="match status" value="1"/>
</dbReference>
<dbReference type="EMBL" id="JAACJK010000057">
    <property type="protein sequence ID" value="KAF5337384.1"/>
    <property type="molecule type" value="Genomic_DNA"/>
</dbReference>
<dbReference type="GO" id="GO:0008270">
    <property type="term" value="F:zinc ion binding"/>
    <property type="evidence" value="ECO:0007669"/>
    <property type="project" value="UniProtKB-KW"/>
</dbReference>
<dbReference type="GO" id="GO:0005634">
    <property type="term" value="C:nucleus"/>
    <property type="evidence" value="ECO:0007669"/>
    <property type="project" value="TreeGrafter"/>
</dbReference>
<gene>
    <name evidence="3" type="ORF">D9611_003199</name>
</gene>
<evidence type="ECO:0000256" key="1">
    <source>
        <dbReference type="PROSITE-ProRule" id="PRU00175"/>
    </source>
</evidence>
<evidence type="ECO:0000259" key="2">
    <source>
        <dbReference type="PROSITE" id="PS50089"/>
    </source>
</evidence>
<name>A0A8H5C938_9AGAR</name>
<keyword evidence="4" id="KW-1185">Reference proteome</keyword>
<dbReference type="OrthoDB" id="6105938at2759"/>
<dbReference type="InterPro" id="IPR001841">
    <property type="entry name" value="Znf_RING"/>
</dbReference>
<evidence type="ECO:0000313" key="4">
    <source>
        <dbReference type="Proteomes" id="UP000541558"/>
    </source>
</evidence>
<comment type="caution">
    <text evidence="3">The sequence shown here is derived from an EMBL/GenBank/DDBJ whole genome shotgun (WGS) entry which is preliminary data.</text>
</comment>
<organism evidence="3 4">
    <name type="scientific">Ephemerocybe angulata</name>
    <dbReference type="NCBI Taxonomy" id="980116"/>
    <lineage>
        <taxon>Eukaryota</taxon>
        <taxon>Fungi</taxon>
        <taxon>Dikarya</taxon>
        <taxon>Basidiomycota</taxon>
        <taxon>Agaricomycotina</taxon>
        <taxon>Agaricomycetes</taxon>
        <taxon>Agaricomycetidae</taxon>
        <taxon>Agaricales</taxon>
        <taxon>Agaricineae</taxon>
        <taxon>Psathyrellaceae</taxon>
        <taxon>Ephemerocybe</taxon>
    </lineage>
</organism>
<dbReference type="Gene3D" id="3.30.40.10">
    <property type="entry name" value="Zinc/RING finger domain, C3HC4 (zinc finger)"/>
    <property type="match status" value="1"/>
</dbReference>
<keyword evidence="1" id="KW-0479">Metal-binding</keyword>
<sequence length="212" mass="23572">MVDRMSFQASDLSLKKKGKVKGDEYNVDSTRPSSLSLLEQMEDEYTCSVCCDILAAAHIANPCGHSFCGDCGYQWVSVAKKSTCPICRTHLSVSAQLIPNVALESAVGKYVELLGVAGHNGWRSGGNLHKDWLERKEMWKIQALAREKKRPPEDQPGTNVQQVIDLTRVFFDRSSPIRDDGSDLIPVAPPTYRSHRPFARTRSSRAVLLPNI</sequence>
<protein>
    <recommendedName>
        <fullName evidence="2">RING-type domain-containing protein</fullName>
    </recommendedName>
</protein>
<dbReference type="AlphaFoldDB" id="A0A8H5C938"/>
<dbReference type="GO" id="GO:0097505">
    <property type="term" value="C:Rad6-Rad18 complex"/>
    <property type="evidence" value="ECO:0007669"/>
    <property type="project" value="TreeGrafter"/>
</dbReference>
<keyword evidence="1" id="KW-0862">Zinc</keyword>
<reference evidence="3 4" key="1">
    <citation type="journal article" date="2020" name="ISME J.">
        <title>Uncovering the hidden diversity of litter-decomposition mechanisms in mushroom-forming fungi.</title>
        <authorList>
            <person name="Floudas D."/>
            <person name="Bentzer J."/>
            <person name="Ahren D."/>
            <person name="Johansson T."/>
            <person name="Persson P."/>
            <person name="Tunlid A."/>
        </authorList>
    </citation>
    <scope>NUCLEOTIDE SEQUENCE [LARGE SCALE GENOMIC DNA]</scope>
    <source>
        <strain evidence="3 4">CBS 175.51</strain>
    </source>
</reference>
<keyword evidence="1" id="KW-0863">Zinc-finger</keyword>
<proteinExistence type="predicted"/>
<dbReference type="GO" id="GO:0006513">
    <property type="term" value="P:protein monoubiquitination"/>
    <property type="evidence" value="ECO:0007669"/>
    <property type="project" value="InterPro"/>
</dbReference>
<dbReference type="GO" id="GO:0061630">
    <property type="term" value="F:ubiquitin protein ligase activity"/>
    <property type="evidence" value="ECO:0007669"/>
    <property type="project" value="InterPro"/>
</dbReference>
<dbReference type="SMART" id="SM00184">
    <property type="entry name" value="RING"/>
    <property type="match status" value="1"/>
</dbReference>
<dbReference type="Proteomes" id="UP000541558">
    <property type="component" value="Unassembled WGS sequence"/>
</dbReference>
<accession>A0A8H5C938</accession>
<dbReference type="SUPFAM" id="SSF57850">
    <property type="entry name" value="RING/U-box"/>
    <property type="match status" value="1"/>
</dbReference>
<dbReference type="PANTHER" id="PTHR14134">
    <property type="entry name" value="E3 UBIQUITIN-PROTEIN LIGASE RAD18"/>
    <property type="match status" value="1"/>
</dbReference>
<feature type="domain" description="RING-type" evidence="2">
    <location>
        <begin position="47"/>
        <end position="88"/>
    </location>
</feature>
<evidence type="ECO:0000313" key="3">
    <source>
        <dbReference type="EMBL" id="KAF5337384.1"/>
    </source>
</evidence>
<dbReference type="PROSITE" id="PS50089">
    <property type="entry name" value="ZF_RING_2"/>
    <property type="match status" value="1"/>
</dbReference>
<dbReference type="GO" id="GO:0006301">
    <property type="term" value="P:DNA damage tolerance"/>
    <property type="evidence" value="ECO:0007669"/>
    <property type="project" value="InterPro"/>
</dbReference>
<dbReference type="PANTHER" id="PTHR14134:SF2">
    <property type="entry name" value="E3 UBIQUITIN-PROTEIN LIGASE RAD18"/>
    <property type="match status" value="1"/>
</dbReference>
<dbReference type="GO" id="GO:0003697">
    <property type="term" value="F:single-stranded DNA binding"/>
    <property type="evidence" value="ECO:0007669"/>
    <property type="project" value="InterPro"/>
</dbReference>
<dbReference type="InterPro" id="IPR013083">
    <property type="entry name" value="Znf_RING/FYVE/PHD"/>
</dbReference>
<dbReference type="InterPro" id="IPR039577">
    <property type="entry name" value="Rad18"/>
</dbReference>